<dbReference type="AlphaFoldDB" id="A0A8J5V626"/>
<protein>
    <submittedName>
        <fullName evidence="2">Uncharacterized protein</fullName>
    </submittedName>
</protein>
<name>A0A8J5V626_9HYME</name>
<keyword evidence="1" id="KW-0812">Transmembrane</keyword>
<feature type="transmembrane region" description="Helical" evidence="1">
    <location>
        <begin position="88"/>
        <end position="116"/>
    </location>
</feature>
<gene>
    <name evidence="2" type="ORF">G9C98_001549</name>
</gene>
<comment type="caution">
    <text evidence="2">The sequence shown here is derived from an EMBL/GenBank/DDBJ whole genome shotgun (WGS) entry which is preliminary data.</text>
</comment>
<evidence type="ECO:0000313" key="2">
    <source>
        <dbReference type="EMBL" id="KAG8035059.1"/>
    </source>
</evidence>
<dbReference type="Pfam" id="PF15860">
    <property type="entry name" value="DUF4728"/>
    <property type="match status" value="1"/>
</dbReference>
<dbReference type="EMBL" id="JAAOIC020000064">
    <property type="protein sequence ID" value="KAG8035059.1"/>
    <property type="molecule type" value="Genomic_DNA"/>
</dbReference>
<dbReference type="Proteomes" id="UP000729913">
    <property type="component" value="Unassembled WGS sequence"/>
</dbReference>
<feature type="transmembrane region" description="Helical" evidence="1">
    <location>
        <begin position="122"/>
        <end position="145"/>
    </location>
</feature>
<dbReference type="PANTHER" id="PTHR34609">
    <property type="entry name" value="GEO08273P1-RELATED"/>
    <property type="match status" value="1"/>
</dbReference>
<evidence type="ECO:0000256" key="1">
    <source>
        <dbReference type="SAM" id="Phobius"/>
    </source>
</evidence>
<feature type="transmembrane region" description="Helical" evidence="1">
    <location>
        <begin position="12"/>
        <end position="34"/>
    </location>
</feature>
<keyword evidence="1" id="KW-0472">Membrane</keyword>
<keyword evidence="1" id="KW-1133">Transmembrane helix</keyword>
<dbReference type="InterPro" id="IPR031720">
    <property type="entry name" value="DUF4728"/>
</dbReference>
<reference evidence="2" key="2">
    <citation type="submission" date="2021-04" db="EMBL/GenBank/DDBJ databases">
        <title>Genome-wide patterns of bracovirus chromosomal integration into multiple host tissues during parasitism.</title>
        <authorList>
            <person name="Chebbi M.A.C."/>
        </authorList>
    </citation>
    <scope>NUCLEOTIDE SEQUENCE</scope>
    <source>
        <tissue evidence="2">Whole body</tissue>
    </source>
</reference>
<feature type="transmembrane region" description="Helical" evidence="1">
    <location>
        <begin position="63"/>
        <end position="81"/>
    </location>
</feature>
<organism evidence="2 3">
    <name type="scientific">Cotesia typhae</name>
    <dbReference type="NCBI Taxonomy" id="2053667"/>
    <lineage>
        <taxon>Eukaryota</taxon>
        <taxon>Metazoa</taxon>
        <taxon>Ecdysozoa</taxon>
        <taxon>Arthropoda</taxon>
        <taxon>Hexapoda</taxon>
        <taxon>Insecta</taxon>
        <taxon>Pterygota</taxon>
        <taxon>Neoptera</taxon>
        <taxon>Endopterygota</taxon>
        <taxon>Hymenoptera</taxon>
        <taxon>Apocrita</taxon>
        <taxon>Ichneumonoidea</taxon>
        <taxon>Braconidae</taxon>
        <taxon>Microgastrinae</taxon>
        <taxon>Cotesia</taxon>
    </lineage>
</organism>
<sequence>MGWKLNSCCCCFELKTGVVIIGILGLIGGITILITPFSGNDVACNKFYMKNCSDFTDGETAGITIWNLANILFTIMLIYGSQKHKPTFILPVIIVSIFGLIYYLVIIWAVMIVAFNNGETEIGVIILIFGHALWNVMFYFFMVIYSRYKDLRADQLPAYPKENSPLYP</sequence>
<accession>A0A8J5V626</accession>
<dbReference type="PANTHER" id="PTHR34609:SF17">
    <property type="entry name" value="GEO08273P1-RELATED"/>
    <property type="match status" value="1"/>
</dbReference>
<reference evidence="2" key="1">
    <citation type="submission" date="2020-03" db="EMBL/GenBank/DDBJ databases">
        <authorList>
            <person name="Chebbi M.A."/>
            <person name="Drezen J.M."/>
        </authorList>
    </citation>
    <scope>NUCLEOTIDE SEQUENCE</scope>
    <source>
        <tissue evidence="2">Whole body</tissue>
    </source>
</reference>
<keyword evidence="3" id="KW-1185">Reference proteome</keyword>
<dbReference type="InterPro" id="IPR053077">
    <property type="entry name" value="MARVEL_domain_protein_3"/>
</dbReference>
<dbReference type="OrthoDB" id="8196717at2759"/>
<proteinExistence type="predicted"/>
<evidence type="ECO:0000313" key="3">
    <source>
        <dbReference type="Proteomes" id="UP000729913"/>
    </source>
</evidence>